<dbReference type="SUPFAM" id="SSF52540">
    <property type="entry name" value="P-loop containing nucleoside triphosphate hydrolases"/>
    <property type="match status" value="1"/>
</dbReference>
<reference evidence="1" key="2">
    <citation type="submission" date="2020-09" db="EMBL/GenBank/DDBJ databases">
        <authorList>
            <person name="Wu Z."/>
        </authorList>
    </citation>
    <scope>NUCLEOTIDE SEQUENCE</scope>
    <source>
        <strain evidence="1">SC17</strain>
    </source>
</reference>
<dbReference type="InterPro" id="IPR040632">
    <property type="entry name" value="Sulfotransfer_4"/>
</dbReference>
<dbReference type="AlphaFoldDB" id="A0A8J6QIM0"/>
<dbReference type="Pfam" id="PF17784">
    <property type="entry name" value="Sulfotransfer_4"/>
    <property type="match status" value="1"/>
</dbReference>
<comment type="caution">
    <text evidence="1">The sequence shown here is derived from an EMBL/GenBank/DDBJ whole genome shotgun (WGS) entry which is preliminary data.</text>
</comment>
<reference evidence="1" key="1">
    <citation type="journal article" date="2013" name="Int. J. Syst. Evol. Microbiol.">
        <title>Aestuariibaculum suncheonense gen. nov., sp. nov., a marine bacterium of the family Flavobacteriaceae isolated from a tidal flat and emended descriptions of the genera Gaetbulibacter and Tamlana.</title>
        <authorList>
            <person name="Jeong S.H."/>
            <person name="Park M.S."/>
            <person name="Jin H.M."/>
            <person name="Lee K."/>
            <person name="Park W."/>
            <person name="Jeon C.O."/>
        </authorList>
    </citation>
    <scope>NUCLEOTIDE SEQUENCE</scope>
    <source>
        <strain evidence="1">SC17</strain>
    </source>
</reference>
<organism evidence="1 2">
    <name type="scientific">Aestuariibaculum suncheonense</name>
    <dbReference type="NCBI Taxonomy" id="1028745"/>
    <lineage>
        <taxon>Bacteria</taxon>
        <taxon>Pseudomonadati</taxon>
        <taxon>Bacteroidota</taxon>
        <taxon>Flavobacteriia</taxon>
        <taxon>Flavobacteriales</taxon>
        <taxon>Flavobacteriaceae</taxon>
    </lineage>
</organism>
<evidence type="ECO:0000313" key="1">
    <source>
        <dbReference type="EMBL" id="MBD0837018.1"/>
    </source>
</evidence>
<sequence length="223" mass="26942">MFKLFNRKSQPKIFCISFQRTGTTSVGQFFREHGYRVAGYEKERSLRWAALRLVGNYEAIFNSKEFIEYQVFEDNPWWEGDFYKVLYHRFPDAKFILFTRDADKWFDSMVSHSNGKTLGNTFRHSKNYHREEEFYAKFPDLDYYKTLREIDNLMFIEEKHRAHYKAIYNLRNREVLEFFKAFSPDSLFIGELEEEQKWVKLGAFFGIEVSEVYNVHANKTLIK</sequence>
<dbReference type="Proteomes" id="UP000602057">
    <property type="component" value="Unassembled WGS sequence"/>
</dbReference>
<dbReference type="RefSeq" id="WP_188217512.1">
    <property type="nucleotide sequence ID" value="NZ_BAABGH010000002.1"/>
</dbReference>
<accession>A0A8J6QIM0</accession>
<proteinExistence type="predicted"/>
<evidence type="ECO:0008006" key="3">
    <source>
        <dbReference type="Google" id="ProtNLM"/>
    </source>
</evidence>
<evidence type="ECO:0000313" key="2">
    <source>
        <dbReference type="Proteomes" id="UP000602057"/>
    </source>
</evidence>
<dbReference type="EMBL" id="JACVXC010000010">
    <property type="protein sequence ID" value="MBD0837018.1"/>
    <property type="molecule type" value="Genomic_DNA"/>
</dbReference>
<dbReference type="PANTHER" id="PTHR36978">
    <property type="entry name" value="P-LOOP CONTAINING NUCLEOTIDE TRIPHOSPHATE HYDROLASE"/>
    <property type="match status" value="1"/>
</dbReference>
<protein>
    <recommendedName>
        <fullName evidence="3">Sulfotransferase family protein</fullName>
    </recommendedName>
</protein>
<name>A0A8J6QIM0_9FLAO</name>
<gene>
    <name evidence="1" type="ORF">ICJ84_16410</name>
</gene>
<dbReference type="PANTHER" id="PTHR36978:SF4">
    <property type="entry name" value="P-LOOP CONTAINING NUCLEOSIDE TRIPHOSPHATE HYDROLASE PROTEIN"/>
    <property type="match status" value="1"/>
</dbReference>
<dbReference type="InterPro" id="IPR027417">
    <property type="entry name" value="P-loop_NTPase"/>
</dbReference>
<dbReference type="Gene3D" id="3.40.50.300">
    <property type="entry name" value="P-loop containing nucleotide triphosphate hydrolases"/>
    <property type="match status" value="1"/>
</dbReference>
<keyword evidence="2" id="KW-1185">Reference proteome</keyword>